<dbReference type="PANTHER" id="PTHR33365:SF14">
    <property type="entry name" value="TAT PATHWAY SIGNAL SEQUENCE"/>
    <property type="match status" value="1"/>
</dbReference>
<gene>
    <name evidence="3" type="ORF">PDIGIT_LOCUS5905</name>
</gene>
<proteinExistence type="inferred from homology"/>
<dbReference type="PANTHER" id="PTHR33365">
    <property type="entry name" value="YALI0B05434P"/>
    <property type="match status" value="1"/>
</dbReference>
<evidence type="ECO:0000313" key="4">
    <source>
        <dbReference type="Proteomes" id="UP001152607"/>
    </source>
</evidence>
<accession>A0A9W4XU27</accession>
<dbReference type="Proteomes" id="UP001152607">
    <property type="component" value="Unassembled WGS sequence"/>
</dbReference>
<dbReference type="AlphaFoldDB" id="A0A9W4XU27"/>
<comment type="caution">
    <text evidence="3">The sequence shown here is derived from an EMBL/GenBank/DDBJ whole genome shotgun (WGS) entry which is preliminary data.</text>
</comment>
<evidence type="ECO:0000256" key="1">
    <source>
        <dbReference type="ARBA" id="ARBA00035112"/>
    </source>
</evidence>
<keyword evidence="4" id="KW-1185">Reference proteome</keyword>
<dbReference type="Pfam" id="PF11807">
    <property type="entry name" value="UstYa"/>
    <property type="match status" value="1"/>
</dbReference>
<feature type="region of interest" description="Disordered" evidence="2">
    <location>
        <begin position="8"/>
        <end position="28"/>
    </location>
</feature>
<organism evidence="3 4">
    <name type="scientific">Periconia digitata</name>
    <dbReference type="NCBI Taxonomy" id="1303443"/>
    <lineage>
        <taxon>Eukaryota</taxon>
        <taxon>Fungi</taxon>
        <taxon>Dikarya</taxon>
        <taxon>Ascomycota</taxon>
        <taxon>Pezizomycotina</taxon>
        <taxon>Dothideomycetes</taxon>
        <taxon>Pleosporomycetidae</taxon>
        <taxon>Pleosporales</taxon>
        <taxon>Massarineae</taxon>
        <taxon>Periconiaceae</taxon>
        <taxon>Periconia</taxon>
    </lineage>
</organism>
<dbReference type="EMBL" id="CAOQHR010000003">
    <property type="protein sequence ID" value="CAI6332872.1"/>
    <property type="molecule type" value="Genomic_DNA"/>
</dbReference>
<reference evidence="3" key="1">
    <citation type="submission" date="2023-01" db="EMBL/GenBank/DDBJ databases">
        <authorList>
            <person name="Van Ghelder C."/>
            <person name="Rancurel C."/>
        </authorList>
    </citation>
    <scope>NUCLEOTIDE SEQUENCE</scope>
    <source>
        <strain evidence="3">CNCM I-4278</strain>
    </source>
</reference>
<sequence length="309" mass="34934">MEHRIERASLDIPDNASTSHHFSTESLRNDGTDDVEKFHLLGDGDKRSEKGSWWNPWSTKVLTIVTILNLSLFCTSIFVFSASRSSKQPSDQDSWRATSYYSPVFDRFKIPKLTKVTNGTFWDTDPPSIWRVRKGPEADKAWKAIGSNIAPIIISSSDVVKLGKDPKTAVKAPPEMNLGSDAFIAGMDVFHHLHCLDKLRREISYTHYHEADEGPRPGSELHEAHIDHCLDILSQALRCTGSVDMVTFNWVEGHRMPQPDFSNNKVCRNFEALREWTIANGVDSDHFFKAADKPPADAVVIPEFRPHHK</sequence>
<evidence type="ECO:0008006" key="5">
    <source>
        <dbReference type="Google" id="ProtNLM"/>
    </source>
</evidence>
<evidence type="ECO:0000313" key="3">
    <source>
        <dbReference type="EMBL" id="CAI6332872.1"/>
    </source>
</evidence>
<dbReference type="GO" id="GO:0043386">
    <property type="term" value="P:mycotoxin biosynthetic process"/>
    <property type="evidence" value="ECO:0007669"/>
    <property type="project" value="InterPro"/>
</dbReference>
<feature type="compositionally biased region" description="Polar residues" evidence="2">
    <location>
        <begin position="15"/>
        <end position="26"/>
    </location>
</feature>
<dbReference type="InterPro" id="IPR021765">
    <property type="entry name" value="UstYa-like"/>
</dbReference>
<protein>
    <recommendedName>
        <fullName evidence="5">Tat pathway signal sequence</fullName>
    </recommendedName>
</protein>
<dbReference type="OrthoDB" id="3687641at2759"/>
<name>A0A9W4XU27_9PLEO</name>
<comment type="similarity">
    <text evidence="1">Belongs to the ustYa family.</text>
</comment>
<evidence type="ECO:0000256" key="2">
    <source>
        <dbReference type="SAM" id="MobiDB-lite"/>
    </source>
</evidence>